<feature type="compositionally biased region" description="Basic and acidic residues" evidence="1">
    <location>
        <begin position="71"/>
        <end position="81"/>
    </location>
</feature>
<feature type="compositionally biased region" description="Basic and acidic residues" evidence="1">
    <location>
        <begin position="46"/>
        <end position="60"/>
    </location>
</feature>
<name>A0AAV4D6R0_9GAST</name>
<keyword evidence="3" id="KW-1185">Reference proteome</keyword>
<reference evidence="2 3" key="1">
    <citation type="journal article" date="2021" name="Elife">
        <title>Chloroplast acquisition without the gene transfer in kleptoplastic sea slugs, Plakobranchus ocellatus.</title>
        <authorList>
            <person name="Maeda T."/>
            <person name="Takahashi S."/>
            <person name="Yoshida T."/>
            <person name="Shimamura S."/>
            <person name="Takaki Y."/>
            <person name="Nagai Y."/>
            <person name="Toyoda A."/>
            <person name="Suzuki Y."/>
            <person name="Arimoto A."/>
            <person name="Ishii H."/>
            <person name="Satoh N."/>
            <person name="Nishiyama T."/>
            <person name="Hasebe M."/>
            <person name="Maruyama T."/>
            <person name="Minagawa J."/>
            <person name="Obokata J."/>
            <person name="Shigenobu S."/>
        </authorList>
    </citation>
    <scope>NUCLEOTIDE SEQUENCE [LARGE SCALE GENOMIC DNA]</scope>
</reference>
<evidence type="ECO:0000313" key="3">
    <source>
        <dbReference type="Proteomes" id="UP000735302"/>
    </source>
</evidence>
<organism evidence="2 3">
    <name type="scientific">Plakobranchus ocellatus</name>
    <dbReference type="NCBI Taxonomy" id="259542"/>
    <lineage>
        <taxon>Eukaryota</taxon>
        <taxon>Metazoa</taxon>
        <taxon>Spiralia</taxon>
        <taxon>Lophotrochozoa</taxon>
        <taxon>Mollusca</taxon>
        <taxon>Gastropoda</taxon>
        <taxon>Heterobranchia</taxon>
        <taxon>Euthyneura</taxon>
        <taxon>Panpulmonata</taxon>
        <taxon>Sacoglossa</taxon>
        <taxon>Placobranchoidea</taxon>
        <taxon>Plakobranchidae</taxon>
        <taxon>Plakobranchus</taxon>
    </lineage>
</organism>
<accession>A0AAV4D6R0</accession>
<dbReference type="AlphaFoldDB" id="A0AAV4D6R0"/>
<dbReference type="EMBL" id="BLXT01007504">
    <property type="protein sequence ID" value="GFO39675.1"/>
    <property type="molecule type" value="Genomic_DNA"/>
</dbReference>
<comment type="caution">
    <text evidence="2">The sequence shown here is derived from an EMBL/GenBank/DDBJ whole genome shotgun (WGS) entry which is preliminary data.</text>
</comment>
<dbReference type="Proteomes" id="UP000735302">
    <property type="component" value="Unassembled WGS sequence"/>
</dbReference>
<evidence type="ECO:0000313" key="2">
    <source>
        <dbReference type="EMBL" id="GFO39675.1"/>
    </source>
</evidence>
<evidence type="ECO:0000256" key="1">
    <source>
        <dbReference type="SAM" id="MobiDB-lite"/>
    </source>
</evidence>
<sequence length="81" mass="9831">MDGWMERMDGWMNGWNGWMDGWMERTDGWMDGRIDRQIVSSAPYSHQEENKEIQKRKDSGLKVPYRFGRKTRQETKEDHHI</sequence>
<protein>
    <submittedName>
        <fullName evidence="2">Solute carrier organic anion transporter family member</fullName>
    </submittedName>
</protein>
<feature type="region of interest" description="Disordered" evidence="1">
    <location>
        <begin position="41"/>
        <end position="81"/>
    </location>
</feature>
<gene>
    <name evidence="2" type="ORF">PoB_006618000</name>
</gene>
<proteinExistence type="predicted"/>